<accession>A0ACC0X7V0</accession>
<proteinExistence type="predicted"/>
<reference evidence="2" key="1">
    <citation type="journal article" date="2023" name="G3 (Bethesda)">
        <title>Genome assembly and association tests identify interacting loci associated with vigor, precocity, and sex in interspecific pistachio rootstocks.</title>
        <authorList>
            <person name="Palmer W."/>
            <person name="Jacygrad E."/>
            <person name="Sagayaradj S."/>
            <person name="Cavanaugh K."/>
            <person name="Han R."/>
            <person name="Bertier L."/>
            <person name="Beede B."/>
            <person name="Kafkas S."/>
            <person name="Golino D."/>
            <person name="Preece J."/>
            <person name="Michelmore R."/>
        </authorList>
    </citation>
    <scope>NUCLEOTIDE SEQUENCE [LARGE SCALE GENOMIC DNA]</scope>
</reference>
<name>A0ACC0X7V0_9ROSI</name>
<evidence type="ECO:0000313" key="1">
    <source>
        <dbReference type="EMBL" id="KAJ0011150.1"/>
    </source>
</evidence>
<comment type="caution">
    <text evidence="1">The sequence shown here is derived from an EMBL/GenBank/DDBJ whole genome shotgun (WGS) entry which is preliminary data.</text>
</comment>
<dbReference type="Proteomes" id="UP001163603">
    <property type="component" value="Chromosome 14"/>
</dbReference>
<protein>
    <submittedName>
        <fullName evidence="1">Uncharacterized protein</fullName>
    </submittedName>
</protein>
<sequence length="129" mass="14920">MEKPRKILHKARDFYVKSMEDCASKVGYGGVVGCPTAQVSRLPRSFSVNYSKSRNDVSKKMGTQMDLNAREEELRQQKMENYGAVKRCYTSVGLGKIGRIDEDRPCYFEEDMLYARSRSYAAKEQFQFF</sequence>
<keyword evidence="2" id="KW-1185">Reference proteome</keyword>
<dbReference type="EMBL" id="CM047749">
    <property type="protein sequence ID" value="KAJ0011150.1"/>
    <property type="molecule type" value="Genomic_DNA"/>
</dbReference>
<evidence type="ECO:0000313" key="2">
    <source>
        <dbReference type="Proteomes" id="UP001163603"/>
    </source>
</evidence>
<gene>
    <name evidence="1" type="ORF">Pint_33643</name>
</gene>
<organism evidence="1 2">
    <name type="scientific">Pistacia integerrima</name>
    <dbReference type="NCBI Taxonomy" id="434235"/>
    <lineage>
        <taxon>Eukaryota</taxon>
        <taxon>Viridiplantae</taxon>
        <taxon>Streptophyta</taxon>
        <taxon>Embryophyta</taxon>
        <taxon>Tracheophyta</taxon>
        <taxon>Spermatophyta</taxon>
        <taxon>Magnoliopsida</taxon>
        <taxon>eudicotyledons</taxon>
        <taxon>Gunneridae</taxon>
        <taxon>Pentapetalae</taxon>
        <taxon>rosids</taxon>
        <taxon>malvids</taxon>
        <taxon>Sapindales</taxon>
        <taxon>Anacardiaceae</taxon>
        <taxon>Pistacia</taxon>
    </lineage>
</organism>